<dbReference type="InterPro" id="IPR040632">
    <property type="entry name" value="Sulfotransfer_4"/>
</dbReference>
<dbReference type="AlphaFoldDB" id="A0A0P1EGB5"/>
<organism evidence="1 2">
    <name type="scientific">Ruegeria atlantica</name>
    <dbReference type="NCBI Taxonomy" id="81569"/>
    <lineage>
        <taxon>Bacteria</taxon>
        <taxon>Pseudomonadati</taxon>
        <taxon>Pseudomonadota</taxon>
        <taxon>Alphaproteobacteria</taxon>
        <taxon>Rhodobacterales</taxon>
        <taxon>Roseobacteraceae</taxon>
        <taxon>Ruegeria</taxon>
    </lineage>
</organism>
<protein>
    <recommendedName>
        <fullName evidence="3">Sulfotransferase domain protein</fullName>
    </recommendedName>
</protein>
<evidence type="ECO:0000313" key="2">
    <source>
        <dbReference type="Proteomes" id="UP000050783"/>
    </source>
</evidence>
<name>A0A0P1EGB5_9RHOB</name>
<evidence type="ECO:0000313" key="1">
    <source>
        <dbReference type="EMBL" id="CUH49080.1"/>
    </source>
</evidence>
<accession>A0A0P1EGB5</accession>
<dbReference type="EMBL" id="CYPU01000055">
    <property type="protein sequence ID" value="CUH49080.1"/>
    <property type="molecule type" value="Genomic_DNA"/>
</dbReference>
<reference evidence="1 2" key="1">
    <citation type="submission" date="2015-09" db="EMBL/GenBank/DDBJ databases">
        <authorList>
            <consortium name="Swine Surveillance"/>
        </authorList>
    </citation>
    <scope>NUCLEOTIDE SEQUENCE [LARGE SCALE GENOMIC DNA]</scope>
    <source>
        <strain evidence="1 2">CECT 4292</strain>
    </source>
</reference>
<proteinExistence type="predicted"/>
<dbReference type="PANTHER" id="PTHR36978">
    <property type="entry name" value="P-LOOP CONTAINING NUCLEOTIDE TRIPHOSPHATE HYDROLASE"/>
    <property type="match status" value="1"/>
</dbReference>
<dbReference type="SUPFAM" id="SSF52540">
    <property type="entry name" value="P-loop containing nucleoside triphosphate hydrolases"/>
    <property type="match status" value="1"/>
</dbReference>
<dbReference type="Proteomes" id="UP000050783">
    <property type="component" value="Unassembled WGS sequence"/>
</dbReference>
<dbReference type="Pfam" id="PF17784">
    <property type="entry name" value="Sulfotransfer_4"/>
    <property type="match status" value="1"/>
</dbReference>
<dbReference type="InterPro" id="IPR027417">
    <property type="entry name" value="P-loop_NTPase"/>
</dbReference>
<dbReference type="PANTHER" id="PTHR36978:SF4">
    <property type="entry name" value="P-LOOP CONTAINING NUCLEOSIDE TRIPHOSPHATE HYDROLASE PROTEIN"/>
    <property type="match status" value="1"/>
</dbReference>
<evidence type="ECO:0008006" key="3">
    <source>
        <dbReference type="Google" id="ProtNLM"/>
    </source>
</evidence>
<sequence>MKLDLAEFAASGRSSLTRFFAGRNARKVFAIGENKSGTTSLHRIFQNLGYHSYHGTKWRDTSRTTMYRMYDAFCDGVPDNFRKLDELFPKAKFILQVRDLDTWIDSRLEHIRRLPPGKKRHPLWTIKESSIRAWTAQRDAYHVEVLNHYRDRPDDLLLINYIRDPQAAEKIATFLGHSPLEKKPHANRNPKAGPRLKNVEMITAALKELGIPENEWGNDIHCPHLESPGFETVSADTSLIPGDYRI</sequence>
<dbReference type="Gene3D" id="3.40.50.300">
    <property type="entry name" value="P-loop containing nucleotide triphosphate hydrolases"/>
    <property type="match status" value="1"/>
</dbReference>
<gene>
    <name evidence="1" type="ORF">RUA4292_03274</name>
</gene>